<name>A0A222VSL9_9PSEU</name>
<gene>
    <name evidence="2" type="ORF">SAMN05421630_109113</name>
</gene>
<evidence type="ECO:0000256" key="1">
    <source>
        <dbReference type="SAM" id="MobiDB-lite"/>
    </source>
</evidence>
<keyword evidence="3" id="KW-1185">Reference proteome</keyword>
<dbReference type="InterPro" id="IPR011991">
    <property type="entry name" value="ArsR-like_HTH"/>
</dbReference>
<dbReference type="Proteomes" id="UP000199494">
    <property type="component" value="Unassembled WGS sequence"/>
</dbReference>
<evidence type="ECO:0000313" key="2">
    <source>
        <dbReference type="EMBL" id="SDD50014.1"/>
    </source>
</evidence>
<feature type="compositionally biased region" description="Low complexity" evidence="1">
    <location>
        <begin position="9"/>
        <end position="25"/>
    </location>
</feature>
<dbReference type="AlphaFoldDB" id="A0A222VSL9"/>
<dbReference type="InterPro" id="IPR036390">
    <property type="entry name" value="WH_DNA-bd_sf"/>
</dbReference>
<feature type="region of interest" description="Disordered" evidence="1">
    <location>
        <begin position="1"/>
        <end position="25"/>
    </location>
</feature>
<sequence>MKKQDSFDQHGGAQPPAAGAVPVQVTAEGRTRSEVARLLLEQGPMSAVAVAEQLGISPTAVRRHLDVLLADNEAETREAPRRGPRGRGRPAKLFLLTEQGRARFGHAYDDLAVAAVRFLAEHAGEDAVRAFAERRVAALVEPYQEAVTREGEPASRAGALAAALTREGYAASTRQVGAGEQLCQHHCPVAHVAAVFPQLCEAETEAFARLLGTHVQRLATIARGDAACTTHVPIDQMGIEARTPDGGTTA</sequence>
<dbReference type="RefSeq" id="WP_091808159.1">
    <property type="nucleotide sequence ID" value="NZ_CP016353.1"/>
</dbReference>
<dbReference type="SUPFAM" id="SSF46785">
    <property type="entry name" value="Winged helix' DNA-binding domain"/>
    <property type="match status" value="1"/>
</dbReference>
<proteinExistence type="predicted"/>
<dbReference type="STRING" id="530584.SAMN05421630_109113"/>
<protein>
    <submittedName>
        <fullName evidence="2">Predicted transcriptional regulator, ArsR family</fullName>
    </submittedName>
</protein>
<dbReference type="PANTHER" id="PTHR30363">
    <property type="entry name" value="HTH-TYPE TRANSCRIPTIONAL REGULATOR SRLR-RELATED"/>
    <property type="match status" value="1"/>
</dbReference>
<reference evidence="2 3" key="1">
    <citation type="submission" date="2016-10" db="EMBL/GenBank/DDBJ databases">
        <authorList>
            <person name="de Groot N.N."/>
        </authorList>
    </citation>
    <scope>NUCLEOTIDE SEQUENCE [LARGE SCALE GENOMIC DNA]</scope>
    <source>
        <strain evidence="2 3">CGMCC 4.5506</strain>
    </source>
</reference>
<dbReference type="InterPro" id="IPR050313">
    <property type="entry name" value="Carb_Metab_HTH_regulators"/>
</dbReference>
<dbReference type="Pfam" id="PF12840">
    <property type="entry name" value="HTH_20"/>
    <property type="match status" value="1"/>
</dbReference>
<dbReference type="CDD" id="cd00090">
    <property type="entry name" value="HTH_ARSR"/>
    <property type="match status" value="1"/>
</dbReference>
<dbReference type="Gene3D" id="1.10.10.10">
    <property type="entry name" value="Winged helix-like DNA-binding domain superfamily/Winged helix DNA-binding domain"/>
    <property type="match status" value="1"/>
</dbReference>
<accession>A0A222VSL9</accession>
<evidence type="ECO:0000313" key="3">
    <source>
        <dbReference type="Proteomes" id="UP000199494"/>
    </source>
</evidence>
<organism evidence="2 3">
    <name type="scientific">Prauserella marina</name>
    <dbReference type="NCBI Taxonomy" id="530584"/>
    <lineage>
        <taxon>Bacteria</taxon>
        <taxon>Bacillati</taxon>
        <taxon>Actinomycetota</taxon>
        <taxon>Actinomycetes</taxon>
        <taxon>Pseudonocardiales</taxon>
        <taxon>Pseudonocardiaceae</taxon>
        <taxon>Prauserella</taxon>
    </lineage>
</organism>
<dbReference type="InterPro" id="IPR036388">
    <property type="entry name" value="WH-like_DNA-bd_sf"/>
</dbReference>
<dbReference type="KEGG" id="pmad:BAY61_19670"/>
<dbReference type="PANTHER" id="PTHR30363:SF28">
    <property type="entry name" value="TRANSCRIPTIONAL REGULATORY PROTEIN-RELATED"/>
    <property type="match status" value="1"/>
</dbReference>
<dbReference type="EMBL" id="FMZE01000009">
    <property type="protein sequence ID" value="SDD50014.1"/>
    <property type="molecule type" value="Genomic_DNA"/>
</dbReference>